<proteinExistence type="predicted"/>
<evidence type="ECO:0000313" key="2">
    <source>
        <dbReference type="EMBL" id="CAG9621780.1"/>
    </source>
</evidence>
<accession>A0ABM8YP71</accession>
<comment type="caution">
    <text evidence="2">The sequence shown here is derived from an EMBL/GenBank/DDBJ whole genome shotgun (WGS) entry which is preliminary data.</text>
</comment>
<sequence>MKKLLVIVGVITAIFIALVVVTNIQQTQNAEGNPFGKSKLHPETVKQLEDPLYQNVITPDQLEEELDAGETKTIYFYSSTCPACKQTSPVVVPMAEDMGIDLQMYNLQEFQEGWDVYNIESTPTFIHFENGQEVDRLVNYHKDHTVFSDWFESVNE</sequence>
<dbReference type="EMBL" id="CAKJTJ010000013">
    <property type="protein sequence ID" value="CAG9621780.1"/>
    <property type="molecule type" value="Genomic_DNA"/>
</dbReference>
<dbReference type="RefSeq" id="WP_230501668.1">
    <property type="nucleotide sequence ID" value="NZ_CAKJTJ010000013.1"/>
</dbReference>
<keyword evidence="3" id="KW-1185">Reference proteome</keyword>
<dbReference type="CDD" id="cd02947">
    <property type="entry name" value="TRX_family"/>
    <property type="match status" value="1"/>
</dbReference>
<dbReference type="Proteomes" id="UP000789833">
    <property type="component" value="Unassembled WGS sequence"/>
</dbReference>
<evidence type="ECO:0000313" key="3">
    <source>
        <dbReference type="Proteomes" id="UP000789833"/>
    </source>
</evidence>
<evidence type="ECO:0000259" key="1">
    <source>
        <dbReference type="Pfam" id="PF00085"/>
    </source>
</evidence>
<organism evidence="2 3">
    <name type="scientific">Sutcliffiella rhizosphaerae</name>
    <dbReference type="NCBI Taxonomy" id="2880967"/>
    <lineage>
        <taxon>Bacteria</taxon>
        <taxon>Bacillati</taxon>
        <taxon>Bacillota</taxon>
        <taxon>Bacilli</taxon>
        <taxon>Bacillales</taxon>
        <taxon>Bacillaceae</taxon>
        <taxon>Sutcliffiella</taxon>
    </lineage>
</organism>
<protein>
    <recommendedName>
        <fullName evidence="1">Thioredoxin domain-containing protein</fullName>
    </recommendedName>
</protein>
<reference evidence="2 3" key="1">
    <citation type="submission" date="2021-10" db="EMBL/GenBank/DDBJ databases">
        <authorList>
            <person name="Criscuolo A."/>
        </authorList>
    </citation>
    <scope>NUCLEOTIDE SEQUENCE [LARGE SCALE GENOMIC DNA]</scope>
    <source>
        <strain evidence="3">CIP 111883</strain>
    </source>
</reference>
<dbReference type="InterPro" id="IPR013766">
    <property type="entry name" value="Thioredoxin_domain"/>
</dbReference>
<feature type="domain" description="Thioredoxin" evidence="1">
    <location>
        <begin position="57"/>
        <end position="142"/>
    </location>
</feature>
<gene>
    <name evidence="2" type="ORF">BACCIP111883_02553</name>
</gene>
<dbReference type="SUPFAM" id="SSF52833">
    <property type="entry name" value="Thioredoxin-like"/>
    <property type="match status" value="1"/>
</dbReference>
<dbReference type="Pfam" id="PF00085">
    <property type="entry name" value="Thioredoxin"/>
    <property type="match status" value="1"/>
</dbReference>
<dbReference type="Gene3D" id="3.40.30.10">
    <property type="entry name" value="Glutaredoxin"/>
    <property type="match status" value="1"/>
</dbReference>
<name>A0ABM8YP71_9BACI</name>
<dbReference type="InterPro" id="IPR036249">
    <property type="entry name" value="Thioredoxin-like_sf"/>
</dbReference>